<dbReference type="Gene3D" id="3.40.250.10">
    <property type="entry name" value="Rhodanese-like domain"/>
    <property type="match status" value="1"/>
</dbReference>
<dbReference type="PANTHER" id="PTHR44086">
    <property type="entry name" value="THIOSULFATE SULFURTRANSFERASE RDL2, MITOCHONDRIAL-RELATED"/>
    <property type="match status" value="1"/>
</dbReference>
<accession>A0A7S0AW75</accession>
<organism evidence="2">
    <name type="scientific">Minutocellus polymorphus</name>
    <dbReference type="NCBI Taxonomy" id="265543"/>
    <lineage>
        <taxon>Eukaryota</taxon>
        <taxon>Sar</taxon>
        <taxon>Stramenopiles</taxon>
        <taxon>Ochrophyta</taxon>
        <taxon>Bacillariophyta</taxon>
        <taxon>Mediophyceae</taxon>
        <taxon>Cymatosirophycidae</taxon>
        <taxon>Cymatosirales</taxon>
        <taxon>Cymatosiraceae</taxon>
        <taxon>Minutocellus</taxon>
    </lineage>
</organism>
<dbReference type="Pfam" id="PF00581">
    <property type="entry name" value="Rhodanese"/>
    <property type="match status" value="1"/>
</dbReference>
<dbReference type="InterPro" id="IPR036873">
    <property type="entry name" value="Rhodanese-like_dom_sf"/>
</dbReference>
<dbReference type="GO" id="GO:0005739">
    <property type="term" value="C:mitochondrion"/>
    <property type="evidence" value="ECO:0007669"/>
    <property type="project" value="TreeGrafter"/>
</dbReference>
<dbReference type="InterPro" id="IPR001763">
    <property type="entry name" value="Rhodanese-like_dom"/>
</dbReference>
<sequence>MAGRRTLLLMTSTLTARSSRQAFAFTAGRSALVPVPTISKRWMEADSGDQMPPINRVQKDVFSQIIDEYESEGRDASGYVVIDVRGEEEVAFTGKVSPNTYTLPLPLIAQEGAFNLDEDDFEEECGWAKPGLDETLVFTCKAGVRSNYAAQYAAMSGYSKLFDYIGGADEWFC</sequence>
<dbReference type="GO" id="GO:0004792">
    <property type="term" value="F:thiosulfate-cyanide sulfurtransferase activity"/>
    <property type="evidence" value="ECO:0007669"/>
    <property type="project" value="TreeGrafter"/>
</dbReference>
<evidence type="ECO:0000313" key="2">
    <source>
        <dbReference type="EMBL" id="CAD8375122.1"/>
    </source>
</evidence>
<proteinExistence type="predicted"/>
<name>A0A7S0AW75_9STRA</name>
<dbReference type="EMBL" id="HBEJ01014196">
    <property type="protein sequence ID" value="CAD8375122.1"/>
    <property type="molecule type" value="Transcribed_RNA"/>
</dbReference>
<dbReference type="SUPFAM" id="SSF52821">
    <property type="entry name" value="Rhodanese/Cell cycle control phosphatase"/>
    <property type="match status" value="1"/>
</dbReference>
<dbReference type="AlphaFoldDB" id="A0A7S0AW75"/>
<gene>
    <name evidence="2" type="ORF">MPOL1434_LOCUS8322</name>
</gene>
<evidence type="ECO:0000259" key="1">
    <source>
        <dbReference type="PROSITE" id="PS50206"/>
    </source>
</evidence>
<protein>
    <recommendedName>
        <fullName evidence="1">Rhodanese domain-containing protein</fullName>
    </recommendedName>
</protein>
<feature type="domain" description="Rhodanese" evidence="1">
    <location>
        <begin position="75"/>
        <end position="171"/>
    </location>
</feature>
<reference evidence="2" key="1">
    <citation type="submission" date="2021-01" db="EMBL/GenBank/DDBJ databases">
        <authorList>
            <person name="Corre E."/>
            <person name="Pelletier E."/>
            <person name="Niang G."/>
            <person name="Scheremetjew M."/>
            <person name="Finn R."/>
            <person name="Kale V."/>
            <person name="Holt S."/>
            <person name="Cochrane G."/>
            <person name="Meng A."/>
            <person name="Brown T."/>
            <person name="Cohen L."/>
        </authorList>
    </citation>
    <scope>NUCLEOTIDE SEQUENCE</scope>
    <source>
        <strain evidence="2">CCMP3303</strain>
    </source>
</reference>
<dbReference type="PROSITE" id="PS50206">
    <property type="entry name" value="RHODANESE_3"/>
    <property type="match status" value="1"/>
</dbReference>
<dbReference type="PANTHER" id="PTHR44086:SF10">
    <property type="entry name" value="THIOSULFATE SULFURTRANSFERASE_RHODANESE-LIKE DOMAIN-CONTAINING PROTEIN 3"/>
    <property type="match status" value="1"/>
</dbReference>